<dbReference type="Proteomes" id="UP000669060">
    <property type="component" value="Unassembled WGS sequence"/>
</dbReference>
<evidence type="ECO:0000313" key="1">
    <source>
        <dbReference type="EMBL" id="MBO3274161.1"/>
    </source>
</evidence>
<dbReference type="EMBL" id="JAELYA010000001">
    <property type="protein sequence ID" value="MBO3274161.1"/>
    <property type="molecule type" value="Genomic_DNA"/>
</dbReference>
<accession>A0ABS3TKJ0</accession>
<comment type="caution">
    <text evidence="1">The sequence shown here is derived from an EMBL/GenBank/DDBJ whole genome shotgun (WGS) entry which is preliminary data.</text>
</comment>
<organism evidence="1 2">
    <name type="scientific">Pseudomonas schmalbachii</name>
    <dbReference type="NCBI Taxonomy" id="2816993"/>
    <lineage>
        <taxon>Bacteria</taxon>
        <taxon>Pseudomonadati</taxon>
        <taxon>Pseudomonadota</taxon>
        <taxon>Gammaproteobacteria</taxon>
        <taxon>Pseudomonadales</taxon>
        <taxon>Pseudomonadaceae</taxon>
        <taxon>Pseudomonas</taxon>
    </lineage>
</organism>
<keyword evidence="2" id="KW-1185">Reference proteome</keyword>
<reference evidence="1 2" key="1">
    <citation type="submission" date="2020-12" db="EMBL/GenBank/DDBJ databases">
        <title>Pseudomonas schmalbachii sp. nov. isolated from millipede gut.</title>
        <authorList>
            <person name="Shelomi M."/>
        </authorList>
    </citation>
    <scope>NUCLEOTIDE SEQUENCE [LARGE SCALE GENOMIC DNA]</scope>
    <source>
        <strain evidence="1 2">Milli4</strain>
    </source>
</reference>
<protein>
    <submittedName>
        <fullName evidence="1">Uncharacterized protein</fullName>
    </submittedName>
</protein>
<gene>
    <name evidence="1" type="ORF">JFY56_02875</name>
</gene>
<evidence type="ECO:0000313" key="2">
    <source>
        <dbReference type="Proteomes" id="UP000669060"/>
    </source>
</evidence>
<name>A0ABS3TKJ0_9PSED</name>
<proteinExistence type="predicted"/>
<sequence length="71" mass="8323">MPLLNDRDYHRTLVDVIEEAERLDDDQWDTIHISLNNGRELLLMAVVGDYLGPLARVLEGIHELREEERKL</sequence>
<dbReference type="RefSeq" id="WP_208311959.1">
    <property type="nucleotide sequence ID" value="NZ_JAELYA010000001.1"/>
</dbReference>